<dbReference type="PANTHER" id="PTHR32089">
    <property type="entry name" value="METHYL-ACCEPTING CHEMOTAXIS PROTEIN MCPB"/>
    <property type="match status" value="1"/>
</dbReference>
<evidence type="ECO:0000256" key="5">
    <source>
        <dbReference type="SAM" id="Phobius"/>
    </source>
</evidence>
<evidence type="ECO:0000256" key="1">
    <source>
        <dbReference type="ARBA" id="ARBA00023224"/>
    </source>
</evidence>
<dbReference type="SMART" id="SM00283">
    <property type="entry name" value="MA"/>
    <property type="match status" value="1"/>
</dbReference>
<dbReference type="InterPro" id="IPR004090">
    <property type="entry name" value="Chemotax_Me-accpt_rcpt"/>
</dbReference>
<dbReference type="AlphaFoldDB" id="A0A6I4J020"/>
<evidence type="ECO:0000256" key="3">
    <source>
        <dbReference type="PROSITE-ProRule" id="PRU00284"/>
    </source>
</evidence>
<feature type="transmembrane region" description="Helical" evidence="5">
    <location>
        <begin position="138"/>
        <end position="156"/>
    </location>
</feature>
<dbReference type="PRINTS" id="PR00260">
    <property type="entry name" value="CHEMTRNSDUCR"/>
</dbReference>
<sequence length="542" mass="57455">MARRTALARLVTRLRLAMRAERRRVMRHLRASPEIVRAQVDEVVRQIEQTAPVNCVAAFVVAYLYGGAGGAVLLACCAALLATSIGGLLALPRTRYSRLRYGSASTEWRAVHVYAAVTGLVWGAIMGVPLLTTAESDRLYLFCTLVAAMSVGGLVLAMLPLAALLYTTIMGATLALTLWLQPTPVPLGMYIADLLFVLMLGRVYFDLANLLVGQLQSAEQLSAAERAKREEQRLQIERRAADHLAAEQEREHARAQEQQRHHDELLRLAEQFEANVLAVARGLAAAVGDLQGSSASLQEIGRDANARASAASERATGATRAVAGVAEASKQMVAAVEHVSARVSQQVRASATARASADETRRTLEELATSAEDIASVATFIQDIAASTNLLALNATIEAARAGEAGRGFAVVANEVKNLATQTGAAIGRIGATTAAIQARVADAVAAVERTVVQMESVNDGASAIAEAVTQQREASDHIGRNALDAAEDAENVRGNVAQLAERARETDALTDTMRALAGDLDAQSRALTRAAGDFLSRLRAA</sequence>
<dbReference type="GO" id="GO:0016020">
    <property type="term" value="C:membrane"/>
    <property type="evidence" value="ECO:0007669"/>
    <property type="project" value="InterPro"/>
</dbReference>
<evidence type="ECO:0000259" key="6">
    <source>
        <dbReference type="PROSITE" id="PS50111"/>
    </source>
</evidence>
<dbReference type="Pfam" id="PF00015">
    <property type="entry name" value="MCPsignal"/>
    <property type="match status" value="1"/>
</dbReference>
<feature type="transmembrane region" description="Helical" evidence="5">
    <location>
        <begin position="187"/>
        <end position="205"/>
    </location>
</feature>
<keyword evidence="5" id="KW-0812">Transmembrane</keyword>
<keyword evidence="1 3" id="KW-0807">Transducer</keyword>
<dbReference type="Gene3D" id="1.10.287.950">
    <property type="entry name" value="Methyl-accepting chemotaxis protein"/>
    <property type="match status" value="1"/>
</dbReference>
<keyword evidence="5" id="KW-0472">Membrane</keyword>
<dbReference type="GO" id="GO:0004888">
    <property type="term" value="F:transmembrane signaling receptor activity"/>
    <property type="evidence" value="ECO:0007669"/>
    <property type="project" value="InterPro"/>
</dbReference>
<dbReference type="PROSITE" id="PS50111">
    <property type="entry name" value="CHEMOTAXIS_TRANSDUC_2"/>
    <property type="match status" value="1"/>
</dbReference>
<evidence type="ECO:0000313" key="8">
    <source>
        <dbReference type="Proteomes" id="UP000441389"/>
    </source>
</evidence>
<dbReference type="InterPro" id="IPR004089">
    <property type="entry name" value="MCPsignal_dom"/>
</dbReference>
<dbReference type="GO" id="GO:0006935">
    <property type="term" value="P:chemotaxis"/>
    <property type="evidence" value="ECO:0007669"/>
    <property type="project" value="InterPro"/>
</dbReference>
<dbReference type="Proteomes" id="UP000441389">
    <property type="component" value="Unassembled WGS sequence"/>
</dbReference>
<keyword evidence="5" id="KW-1133">Transmembrane helix</keyword>
<gene>
    <name evidence="7" type="ORF">GON01_08140</name>
</gene>
<keyword evidence="8" id="KW-1185">Reference proteome</keyword>
<organism evidence="7 8">
    <name type="scientific">Sphingomonas horti</name>
    <dbReference type="NCBI Taxonomy" id="2682842"/>
    <lineage>
        <taxon>Bacteria</taxon>
        <taxon>Pseudomonadati</taxon>
        <taxon>Pseudomonadota</taxon>
        <taxon>Alphaproteobacteria</taxon>
        <taxon>Sphingomonadales</taxon>
        <taxon>Sphingomonadaceae</taxon>
        <taxon>Sphingomonas</taxon>
    </lineage>
</organism>
<name>A0A6I4J020_9SPHN</name>
<feature type="domain" description="Methyl-accepting transducer" evidence="6">
    <location>
        <begin position="261"/>
        <end position="515"/>
    </location>
</feature>
<accession>A0A6I4J020</accession>
<dbReference type="PANTHER" id="PTHR32089:SF112">
    <property type="entry name" value="LYSOZYME-LIKE PROTEIN-RELATED"/>
    <property type="match status" value="1"/>
</dbReference>
<protein>
    <recommendedName>
        <fullName evidence="6">Methyl-accepting transducer domain-containing protein</fullName>
    </recommendedName>
</protein>
<proteinExistence type="inferred from homology"/>
<evidence type="ECO:0000313" key="7">
    <source>
        <dbReference type="EMBL" id="MVO77902.1"/>
    </source>
</evidence>
<dbReference type="SUPFAM" id="SSF58104">
    <property type="entry name" value="Methyl-accepting chemotaxis protein (MCP) signaling domain"/>
    <property type="match status" value="1"/>
</dbReference>
<dbReference type="GO" id="GO:0007165">
    <property type="term" value="P:signal transduction"/>
    <property type="evidence" value="ECO:0007669"/>
    <property type="project" value="UniProtKB-KW"/>
</dbReference>
<evidence type="ECO:0000256" key="2">
    <source>
        <dbReference type="ARBA" id="ARBA00029447"/>
    </source>
</evidence>
<dbReference type="EMBL" id="WQMS01000008">
    <property type="protein sequence ID" value="MVO77902.1"/>
    <property type="molecule type" value="Genomic_DNA"/>
</dbReference>
<comment type="similarity">
    <text evidence="2">Belongs to the methyl-accepting chemotaxis (MCP) protein family.</text>
</comment>
<keyword evidence="4" id="KW-0175">Coiled coil</keyword>
<reference evidence="7 8" key="1">
    <citation type="submission" date="2019-12" db="EMBL/GenBank/DDBJ databases">
        <authorList>
            <person name="Huq M.A."/>
        </authorList>
    </citation>
    <scope>NUCLEOTIDE SEQUENCE [LARGE SCALE GENOMIC DNA]</scope>
    <source>
        <strain evidence="7 8">MAH-20</strain>
    </source>
</reference>
<comment type="caution">
    <text evidence="7">The sequence shown here is derived from an EMBL/GenBank/DDBJ whole genome shotgun (WGS) entry which is preliminary data.</text>
</comment>
<feature type="coiled-coil region" evidence="4">
    <location>
        <begin position="224"/>
        <end position="275"/>
    </location>
</feature>
<feature type="transmembrane region" description="Helical" evidence="5">
    <location>
        <begin position="111"/>
        <end position="132"/>
    </location>
</feature>
<evidence type="ECO:0000256" key="4">
    <source>
        <dbReference type="SAM" id="Coils"/>
    </source>
</evidence>
<feature type="transmembrane region" description="Helical" evidence="5">
    <location>
        <begin position="71"/>
        <end position="91"/>
    </location>
</feature>